<comment type="caution">
    <text evidence="16">The sequence shown here is derived from an EMBL/GenBank/DDBJ whole genome shotgun (WGS) entry which is preliminary data.</text>
</comment>
<organism evidence="16 17">
    <name type="scientific">Vibrio zhanjiangensis</name>
    <dbReference type="NCBI Taxonomy" id="1046128"/>
    <lineage>
        <taxon>Bacteria</taxon>
        <taxon>Pseudomonadati</taxon>
        <taxon>Pseudomonadota</taxon>
        <taxon>Gammaproteobacteria</taxon>
        <taxon>Vibrionales</taxon>
        <taxon>Vibrionaceae</taxon>
        <taxon>Vibrio</taxon>
    </lineage>
</organism>
<accession>A0ABQ6ETQ3</accession>
<evidence type="ECO:0000256" key="12">
    <source>
        <dbReference type="ARBA" id="ARBA00023004"/>
    </source>
</evidence>
<dbReference type="CDD" id="cd08154">
    <property type="entry name" value="catalase_clade_1"/>
    <property type="match status" value="1"/>
</dbReference>
<keyword evidence="8 14" id="KW-0349">Heme</keyword>
<name>A0ABQ6ETQ3_9VIBR</name>
<keyword evidence="13 14" id="KW-0376">Hydrogen peroxide</keyword>
<dbReference type="PROSITE" id="PS00438">
    <property type="entry name" value="CATALASE_2"/>
    <property type="match status" value="1"/>
</dbReference>
<dbReference type="SMART" id="SM01060">
    <property type="entry name" value="Catalase"/>
    <property type="match status" value="1"/>
</dbReference>
<dbReference type="PIRSF" id="PIRSF038928">
    <property type="entry name" value="Catalase_clade1-3"/>
    <property type="match status" value="1"/>
</dbReference>
<evidence type="ECO:0000256" key="1">
    <source>
        <dbReference type="ARBA" id="ARBA00001971"/>
    </source>
</evidence>
<dbReference type="Proteomes" id="UP001157138">
    <property type="component" value="Unassembled WGS sequence"/>
</dbReference>
<gene>
    <name evidence="16" type="ORF">GCM10007938_03010</name>
</gene>
<dbReference type="InterPro" id="IPR024711">
    <property type="entry name" value="Catalase_clade1/3"/>
</dbReference>
<comment type="function">
    <text evidence="2">Decomposes hydrogen peroxide into water and oxygen; serves to protect cells from the toxic effects of hydrogen peroxide.</text>
</comment>
<keyword evidence="10" id="KW-0574">Periplasm</keyword>
<dbReference type="Gene3D" id="2.40.180.10">
    <property type="entry name" value="Catalase core domain"/>
    <property type="match status" value="1"/>
</dbReference>
<comment type="similarity">
    <text evidence="4 14">Belongs to the catalase family.</text>
</comment>
<evidence type="ECO:0000259" key="15">
    <source>
        <dbReference type="SMART" id="SM01060"/>
    </source>
</evidence>
<evidence type="ECO:0000256" key="4">
    <source>
        <dbReference type="ARBA" id="ARBA00005329"/>
    </source>
</evidence>
<dbReference type="PANTHER" id="PTHR11465">
    <property type="entry name" value="CATALASE"/>
    <property type="match status" value="1"/>
</dbReference>
<protein>
    <recommendedName>
        <fullName evidence="6 14">Catalase</fullName>
        <ecNumber evidence="5 14">1.11.1.6</ecNumber>
    </recommendedName>
</protein>
<feature type="domain" description="Catalase core" evidence="15">
    <location>
        <begin position="35"/>
        <end position="416"/>
    </location>
</feature>
<evidence type="ECO:0000256" key="6">
    <source>
        <dbReference type="ARBA" id="ARBA00014132"/>
    </source>
</evidence>
<proteinExistence type="inferred from homology"/>
<keyword evidence="12 14" id="KW-0408">Iron</keyword>
<keyword evidence="11 14" id="KW-0560">Oxidoreductase</keyword>
<dbReference type="InterPro" id="IPR024708">
    <property type="entry name" value="Catalase_AS"/>
</dbReference>
<keyword evidence="17" id="KW-1185">Reference proteome</keyword>
<dbReference type="PROSITE" id="PS51402">
    <property type="entry name" value="CATALASE_3"/>
    <property type="match status" value="1"/>
</dbReference>
<comment type="catalytic activity">
    <reaction evidence="14">
        <text>2 H2O2 = O2 + 2 H2O</text>
        <dbReference type="Rhea" id="RHEA:20309"/>
        <dbReference type="ChEBI" id="CHEBI:15377"/>
        <dbReference type="ChEBI" id="CHEBI:15379"/>
        <dbReference type="ChEBI" id="CHEBI:16240"/>
        <dbReference type="EC" id="1.11.1.6"/>
    </reaction>
</comment>
<dbReference type="InterPro" id="IPR018028">
    <property type="entry name" value="Catalase"/>
</dbReference>
<dbReference type="Pfam" id="PF06628">
    <property type="entry name" value="Catalase-rel"/>
    <property type="match status" value="1"/>
</dbReference>
<evidence type="ECO:0000256" key="7">
    <source>
        <dbReference type="ARBA" id="ARBA00022559"/>
    </source>
</evidence>
<evidence type="ECO:0000256" key="14">
    <source>
        <dbReference type="RuleBase" id="RU000498"/>
    </source>
</evidence>
<keyword evidence="9 14" id="KW-0479">Metal-binding</keyword>
<evidence type="ECO:0000256" key="3">
    <source>
        <dbReference type="ARBA" id="ARBA00004418"/>
    </source>
</evidence>
<dbReference type="InterPro" id="IPR002226">
    <property type="entry name" value="Catalase_haem_BS"/>
</dbReference>
<dbReference type="PRINTS" id="PR00067">
    <property type="entry name" value="CATALASE"/>
</dbReference>
<evidence type="ECO:0000256" key="13">
    <source>
        <dbReference type="ARBA" id="ARBA00023324"/>
    </source>
</evidence>
<keyword evidence="7 14" id="KW-0575">Peroxidase</keyword>
<evidence type="ECO:0000256" key="2">
    <source>
        <dbReference type="ARBA" id="ARBA00002974"/>
    </source>
</evidence>
<dbReference type="EC" id="1.11.1.6" evidence="5 14"/>
<reference evidence="17" key="1">
    <citation type="journal article" date="2019" name="Int. J. Syst. Evol. Microbiol.">
        <title>The Global Catalogue of Microorganisms (GCM) 10K type strain sequencing project: providing services to taxonomists for standard genome sequencing and annotation.</title>
        <authorList>
            <consortium name="The Broad Institute Genomics Platform"/>
            <consortium name="The Broad Institute Genome Sequencing Center for Infectious Disease"/>
            <person name="Wu L."/>
            <person name="Ma J."/>
        </authorList>
    </citation>
    <scope>NUCLEOTIDE SEQUENCE [LARGE SCALE GENOMIC DNA]</scope>
    <source>
        <strain evidence="17">NBRC 108723</strain>
    </source>
</reference>
<dbReference type="PANTHER" id="PTHR11465:SF23">
    <property type="entry name" value="CATALASE-2"/>
    <property type="match status" value="1"/>
</dbReference>
<dbReference type="PROSITE" id="PS00437">
    <property type="entry name" value="CATALASE_1"/>
    <property type="match status" value="1"/>
</dbReference>
<comment type="subcellular location">
    <subcellularLocation>
        <location evidence="3">Periplasm</location>
    </subcellularLocation>
</comment>
<evidence type="ECO:0000313" key="17">
    <source>
        <dbReference type="Proteomes" id="UP001157138"/>
    </source>
</evidence>
<evidence type="ECO:0000256" key="10">
    <source>
        <dbReference type="ARBA" id="ARBA00022764"/>
    </source>
</evidence>
<dbReference type="InterPro" id="IPR011614">
    <property type="entry name" value="Catalase_core"/>
</dbReference>
<comment type="cofactor">
    <cofactor evidence="1">
        <name>heme</name>
        <dbReference type="ChEBI" id="CHEBI:30413"/>
    </cofactor>
</comment>
<evidence type="ECO:0000256" key="5">
    <source>
        <dbReference type="ARBA" id="ARBA00012314"/>
    </source>
</evidence>
<dbReference type="InterPro" id="IPR020835">
    <property type="entry name" value="Catalase_sf"/>
</dbReference>
<evidence type="ECO:0000256" key="8">
    <source>
        <dbReference type="ARBA" id="ARBA00022617"/>
    </source>
</evidence>
<dbReference type="InterPro" id="IPR010582">
    <property type="entry name" value="Catalase_immune_responsive"/>
</dbReference>
<evidence type="ECO:0000313" key="16">
    <source>
        <dbReference type="EMBL" id="GLT16525.1"/>
    </source>
</evidence>
<sequence>MAISASVVSTIIIPFNTYASEEYANEKMSKEIVLTDDGGSPITDDFNSLTIGNSGPVLLQDVHLIEKLQRFVRERIPERVMHPRGTGAQGYFISSADHSQLTAASLFSEKGLKTPVLVRFSSVIHSKGSPETARDPRGFAVKFYTQTGNWDLVGNHLPTFFIRDAIKFPDFTHANKPSPVTNLQDPSRIFDFFSKTPESTQTLTWLFSDTGTPASFRTMDGFGVNTFKFVNADGDTKFVKFHWKSQQGIKNLTTQEAQEIQGKDFSHMTRDLYTNISQGNYPKWDLMVKVIDPKDLNQFDFNIFDNTKQWFDVPEQKLGTMVLDKIPPNFFQYTEMAAYAPSRMIAGIAATPDKMLQGRLFSYADAQMYRLGANYQQLQANKPLAEVVNYHIDGLMNTAELRGEVNYNPSQLVEQKVLVEKDNSDMVQGYLTREEINQPRNFYQAGILYRSFTPQERTNLVNNLKDALSQVESERVKNTMVRYFYLADKEYGQRVGEALGLDPKGYSQEMMEKH</sequence>
<dbReference type="Pfam" id="PF00199">
    <property type="entry name" value="Catalase"/>
    <property type="match status" value="1"/>
</dbReference>
<dbReference type="EMBL" id="BSPW01000007">
    <property type="protein sequence ID" value="GLT16525.1"/>
    <property type="molecule type" value="Genomic_DNA"/>
</dbReference>
<evidence type="ECO:0000256" key="11">
    <source>
        <dbReference type="ARBA" id="ARBA00023002"/>
    </source>
</evidence>
<evidence type="ECO:0000256" key="9">
    <source>
        <dbReference type="ARBA" id="ARBA00022723"/>
    </source>
</evidence>
<dbReference type="SUPFAM" id="SSF56634">
    <property type="entry name" value="Heme-dependent catalase-like"/>
    <property type="match status" value="1"/>
</dbReference>